<feature type="domain" description="Histidine kinase" evidence="8">
    <location>
        <begin position="358"/>
        <end position="579"/>
    </location>
</feature>
<evidence type="ECO:0000256" key="4">
    <source>
        <dbReference type="ARBA" id="ARBA00022679"/>
    </source>
</evidence>
<dbReference type="SMART" id="SM00388">
    <property type="entry name" value="HisKA"/>
    <property type="match status" value="1"/>
</dbReference>
<evidence type="ECO:0000256" key="2">
    <source>
        <dbReference type="ARBA" id="ARBA00012438"/>
    </source>
</evidence>
<keyword evidence="7" id="KW-1133">Transmembrane helix</keyword>
<keyword evidence="7" id="KW-0472">Membrane</keyword>
<dbReference type="EC" id="2.7.13.3" evidence="2"/>
<dbReference type="InterPro" id="IPR036890">
    <property type="entry name" value="HATPase_C_sf"/>
</dbReference>
<gene>
    <name evidence="9" type="ORF">SMD31_10950</name>
</gene>
<dbReference type="SUPFAM" id="SSF55874">
    <property type="entry name" value="ATPase domain of HSP90 chaperone/DNA topoisomerase II/histidine kinase"/>
    <property type="match status" value="1"/>
</dbReference>
<organism evidence="9 10">
    <name type="scientific">Dongia rigui</name>
    <dbReference type="NCBI Taxonomy" id="940149"/>
    <lineage>
        <taxon>Bacteria</taxon>
        <taxon>Pseudomonadati</taxon>
        <taxon>Pseudomonadota</taxon>
        <taxon>Alphaproteobacteria</taxon>
        <taxon>Rhodospirillales</taxon>
        <taxon>Dongiaceae</taxon>
        <taxon>Dongia</taxon>
    </lineage>
</organism>
<dbReference type="EMBL" id="JAXCLX010000001">
    <property type="protein sequence ID" value="MDY0872446.1"/>
    <property type="molecule type" value="Genomic_DNA"/>
</dbReference>
<dbReference type="Pfam" id="PF00512">
    <property type="entry name" value="HisKA"/>
    <property type="match status" value="1"/>
</dbReference>
<evidence type="ECO:0000256" key="6">
    <source>
        <dbReference type="ARBA" id="ARBA00023012"/>
    </source>
</evidence>
<dbReference type="InterPro" id="IPR004358">
    <property type="entry name" value="Sig_transdc_His_kin-like_C"/>
</dbReference>
<proteinExistence type="predicted"/>
<dbReference type="InterPro" id="IPR005467">
    <property type="entry name" value="His_kinase_dom"/>
</dbReference>
<dbReference type="InterPro" id="IPR003594">
    <property type="entry name" value="HATPase_dom"/>
</dbReference>
<name>A0ABU5E0V4_9PROT</name>
<keyword evidence="4" id="KW-0808">Transferase</keyword>
<evidence type="ECO:0000259" key="8">
    <source>
        <dbReference type="PROSITE" id="PS50109"/>
    </source>
</evidence>
<keyword evidence="6" id="KW-0902">Two-component regulatory system</keyword>
<dbReference type="RefSeq" id="WP_320500875.1">
    <property type="nucleotide sequence ID" value="NZ_JAXCLX010000001.1"/>
</dbReference>
<dbReference type="CDD" id="cd00082">
    <property type="entry name" value="HisKA"/>
    <property type="match status" value="1"/>
</dbReference>
<dbReference type="InterPro" id="IPR036097">
    <property type="entry name" value="HisK_dim/P_sf"/>
</dbReference>
<dbReference type="Gene3D" id="1.10.287.130">
    <property type="match status" value="1"/>
</dbReference>
<dbReference type="Proteomes" id="UP001271769">
    <property type="component" value="Unassembled WGS sequence"/>
</dbReference>
<reference evidence="9 10" key="1">
    <citation type="journal article" date="2013" name="Antonie Van Leeuwenhoek">
        <title>Dongia rigui sp. nov., isolated from freshwater of a large wetland in Korea.</title>
        <authorList>
            <person name="Baik K.S."/>
            <person name="Hwang Y.M."/>
            <person name="Choi J.S."/>
            <person name="Kwon J."/>
            <person name="Seong C.N."/>
        </authorList>
    </citation>
    <scope>NUCLEOTIDE SEQUENCE [LARGE SCALE GENOMIC DNA]</scope>
    <source>
        <strain evidence="9 10">04SU4-P</strain>
    </source>
</reference>
<evidence type="ECO:0000256" key="5">
    <source>
        <dbReference type="ARBA" id="ARBA00022777"/>
    </source>
</evidence>
<dbReference type="SMART" id="SM00387">
    <property type="entry name" value="HATPase_c"/>
    <property type="match status" value="1"/>
</dbReference>
<dbReference type="CDD" id="cd00075">
    <property type="entry name" value="HATPase"/>
    <property type="match status" value="1"/>
</dbReference>
<feature type="transmembrane region" description="Helical" evidence="7">
    <location>
        <begin position="21"/>
        <end position="41"/>
    </location>
</feature>
<keyword evidence="3" id="KW-0597">Phosphoprotein</keyword>
<sequence>MPLAKGEEMRPIAARFHAAPLFLAVPLAILVIGCLATFAVYTELLRSADDAWQEVARNQTERLDRGFADALRATQPPLRAITGLFLGSENVERAEFDRAIAALAPNDTDPSDIAIAYLQADKSGTYQIPFATGFTRYGPNSLKPGGWPGLATAVKPAAQQPQRLMMSPQPVFNDMIGPRFALFVALKGGAAPPLLVAPLDLEHILANFVATQVPSGLQLAVSHRAMINGTVYPVAYRPLPGEASANAVQGALGQVPLVLTTRLVFADAEWQLSWTVAANFQGGPNRNLANTVLVGGLCFSLLCAVLFLLARHEIKRERAHASTAKQAANMFRRHMLELSQARDAAEQASRAKSQFLANMSHELRTPLNAIIGFSDMMRLGIGGRVENEKHLECVKHISDSGTLLFKLIDQLFDTAKIESGQVELLEEPHNAEALAREAIALVQPAANVKRIRLVLEAAPDLPPWVVDHRAALQILNNLLTNAVKFSGRDSRVLLNLQRLGDGGLGVSVGDQGPGIAPDILPRIFERFSRGDPMVAGKEEGLGLGLWIVRNLVEMHRGEVSVESELGRGTTIHLRFPPPERSQHVFDPVLIPAD</sequence>
<dbReference type="GO" id="GO:0016301">
    <property type="term" value="F:kinase activity"/>
    <property type="evidence" value="ECO:0007669"/>
    <property type="project" value="UniProtKB-KW"/>
</dbReference>
<keyword evidence="10" id="KW-1185">Reference proteome</keyword>
<dbReference type="Gene3D" id="3.30.565.10">
    <property type="entry name" value="Histidine kinase-like ATPase, C-terminal domain"/>
    <property type="match status" value="1"/>
</dbReference>
<dbReference type="PRINTS" id="PR00344">
    <property type="entry name" value="BCTRLSENSOR"/>
</dbReference>
<accession>A0ABU5E0V4</accession>
<dbReference type="PANTHER" id="PTHR43711:SF31">
    <property type="entry name" value="HISTIDINE KINASE"/>
    <property type="match status" value="1"/>
</dbReference>
<dbReference type="PROSITE" id="PS51257">
    <property type="entry name" value="PROKAR_LIPOPROTEIN"/>
    <property type="match status" value="1"/>
</dbReference>
<dbReference type="InterPro" id="IPR050736">
    <property type="entry name" value="Sensor_HK_Regulatory"/>
</dbReference>
<keyword evidence="7" id="KW-0812">Transmembrane</keyword>
<evidence type="ECO:0000256" key="7">
    <source>
        <dbReference type="SAM" id="Phobius"/>
    </source>
</evidence>
<comment type="catalytic activity">
    <reaction evidence="1">
        <text>ATP + protein L-histidine = ADP + protein N-phospho-L-histidine.</text>
        <dbReference type="EC" id="2.7.13.3"/>
    </reaction>
</comment>
<evidence type="ECO:0000256" key="3">
    <source>
        <dbReference type="ARBA" id="ARBA00022553"/>
    </source>
</evidence>
<dbReference type="PANTHER" id="PTHR43711">
    <property type="entry name" value="TWO-COMPONENT HISTIDINE KINASE"/>
    <property type="match status" value="1"/>
</dbReference>
<evidence type="ECO:0000313" key="9">
    <source>
        <dbReference type="EMBL" id="MDY0872446.1"/>
    </source>
</evidence>
<keyword evidence="5 9" id="KW-0418">Kinase</keyword>
<dbReference type="InterPro" id="IPR003661">
    <property type="entry name" value="HisK_dim/P_dom"/>
</dbReference>
<evidence type="ECO:0000256" key="1">
    <source>
        <dbReference type="ARBA" id="ARBA00000085"/>
    </source>
</evidence>
<evidence type="ECO:0000313" key="10">
    <source>
        <dbReference type="Proteomes" id="UP001271769"/>
    </source>
</evidence>
<feature type="transmembrane region" description="Helical" evidence="7">
    <location>
        <begin position="288"/>
        <end position="310"/>
    </location>
</feature>
<protein>
    <recommendedName>
        <fullName evidence="2">histidine kinase</fullName>
        <ecNumber evidence="2">2.7.13.3</ecNumber>
    </recommendedName>
</protein>
<dbReference type="PROSITE" id="PS50109">
    <property type="entry name" value="HIS_KIN"/>
    <property type="match status" value="1"/>
</dbReference>
<comment type="caution">
    <text evidence="9">The sequence shown here is derived from an EMBL/GenBank/DDBJ whole genome shotgun (WGS) entry which is preliminary data.</text>
</comment>
<dbReference type="SUPFAM" id="SSF47384">
    <property type="entry name" value="Homodimeric domain of signal transducing histidine kinase"/>
    <property type="match status" value="1"/>
</dbReference>
<dbReference type="Pfam" id="PF02518">
    <property type="entry name" value="HATPase_c"/>
    <property type="match status" value="1"/>
</dbReference>